<dbReference type="InterPro" id="IPR011527">
    <property type="entry name" value="ABC1_TM_dom"/>
</dbReference>
<evidence type="ECO:0000259" key="13">
    <source>
        <dbReference type="PROSITE" id="PS50929"/>
    </source>
</evidence>
<dbReference type="EMBL" id="QFOZ01000003">
    <property type="protein sequence ID" value="PZP89283.1"/>
    <property type="molecule type" value="Genomic_DNA"/>
</dbReference>
<evidence type="ECO:0000256" key="6">
    <source>
        <dbReference type="ARBA" id="ARBA00022840"/>
    </source>
</evidence>
<feature type="transmembrane region" description="Helical" evidence="11">
    <location>
        <begin position="32"/>
        <end position="53"/>
    </location>
</feature>
<dbReference type="GO" id="GO:0005524">
    <property type="term" value="F:ATP binding"/>
    <property type="evidence" value="ECO:0007669"/>
    <property type="project" value="UniProtKB-KW"/>
</dbReference>
<dbReference type="PROSITE" id="PS50929">
    <property type="entry name" value="ABC_TM1F"/>
    <property type="match status" value="1"/>
</dbReference>
<dbReference type="InterPro" id="IPR039421">
    <property type="entry name" value="Type_1_exporter"/>
</dbReference>
<dbReference type="Pfam" id="PF00664">
    <property type="entry name" value="ABC_membrane"/>
    <property type="match status" value="1"/>
</dbReference>
<dbReference type="Gene3D" id="1.20.1560.10">
    <property type="entry name" value="ABC transporter type 1, transmembrane domain"/>
    <property type="match status" value="1"/>
</dbReference>
<accession>A0A2W5IDW6</accession>
<evidence type="ECO:0000256" key="8">
    <source>
        <dbReference type="ARBA" id="ARBA00023136"/>
    </source>
</evidence>
<dbReference type="GO" id="GO:0034040">
    <property type="term" value="F:ATPase-coupled lipid transmembrane transporter activity"/>
    <property type="evidence" value="ECO:0007669"/>
    <property type="project" value="TreeGrafter"/>
</dbReference>
<keyword evidence="4 11" id="KW-0812">Transmembrane</keyword>
<feature type="domain" description="ABC transporter" evidence="12">
    <location>
        <begin position="356"/>
        <end position="577"/>
    </location>
</feature>
<dbReference type="InterPro" id="IPR036640">
    <property type="entry name" value="ABC1_TM_sf"/>
</dbReference>
<feature type="transmembrane region" description="Helical" evidence="11">
    <location>
        <begin position="250"/>
        <end position="274"/>
    </location>
</feature>
<protein>
    <recommendedName>
        <fullName evidence="16">ABC transporter ATP-binding protein</fullName>
    </recommendedName>
</protein>
<feature type="transmembrane region" description="Helical" evidence="11">
    <location>
        <begin position="141"/>
        <end position="161"/>
    </location>
</feature>
<dbReference type="AlphaFoldDB" id="A0A2W5IDW6"/>
<keyword evidence="5" id="KW-0547">Nucleotide-binding</keyword>
<name>A0A2W5IDW6_9ACTN</name>
<evidence type="ECO:0000256" key="9">
    <source>
        <dbReference type="ARBA" id="ARBA00061644"/>
    </source>
</evidence>
<organism evidence="14 15">
    <name type="scientific">Lawsonella clevelandensis</name>
    <dbReference type="NCBI Taxonomy" id="1528099"/>
    <lineage>
        <taxon>Bacteria</taxon>
        <taxon>Bacillati</taxon>
        <taxon>Actinomycetota</taxon>
        <taxon>Actinomycetes</taxon>
        <taxon>Mycobacteriales</taxon>
        <taxon>Lawsonellaceae</taxon>
        <taxon>Lawsonella</taxon>
    </lineage>
</organism>
<evidence type="ECO:0000256" key="11">
    <source>
        <dbReference type="SAM" id="Phobius"/>
    </source>
</evidence>
<evidence type="ECO:0000256" key="10">
    <source>
        <dbReference type="SAM" id="MobiDB-lite"/>
    </source>
</evidence>
<dbReference type="RefSeq" id="WP_290598911.1">
    <property type="nucleotide sequence ID" value="NZ_CALTYI010000005.1"/>
</dbReference>
<evidence type="ECO:0000256" key="7">
    <source>
        <dbReference type="ARBA" id="ARBA00022989"/>
    </source>
</evidence>
<dbReference type="InterPro" id="IPR017871">
    <property type="entry name" value="ABC_transporter-like_CS"/>
</dbReference>
<dbReference type="Proteomes" id="UP000248606">
    <property type="component" value="Unassembled WGS sequence"/>
</dbReference>
<evidence type="ECO:0000259" key="12">
    <source>
        <dbReference type="PROSITE" id="PS50893"/>
    </source>
</evidence>
<keyword evidence="6" id="KW-0067">ATP-binding</keyword>
<reference evidence="14 15" key="1">
    <citation type="submission" date="2017-08" db="EMBL/GenBank/DDBJ databases">
        <title>Infants hospitalized years apart are colonized by the same room-sourced microbial strains.</title>
        <authorList>
            <person name="Brooks B."/>
            <person name="Olm M.R."/>
            <person name="Firek B.A."/>
            <person name="Baker R."/>
            <person name="Thomas B.C."/>
            <person name="Morowitz M.J."/>
            <person name="Banfield J.F."/>
        </authorList>
    </citation>
    <scope>NUCLEOTIDE SEQUENCE [LARGE SCALE GENOMIC DNA]</scope>
    <source>
        <strain evidence="14">S2_006_000_R1_57</strain>
    </source>
</reference>
<keyword evidence="3" id="KW-1003">Cell membrane</keyword>
<dbReference type="GO" id="GO:0140359">
    <property type="term" value="F:ABC-type transporter activity"/>
    <property type="evidence" value="ECO:0007669"/>
    <property type="project" value="InterPro"/>
</dbReference>
<dbReference type="PANTHER" id="PTHR24221">
    <property type="entry name" value="ATP-BINDING CASSETTE SUB-FAMILY B"/>
    <property type="match status" value="1"/>
</dbReference>
<evidence type="ECO:0000256" key="2">
    <source>
        <dbReference type="ARBA" id="ARBA00022448"/>
    </source>
</evidence>
<gene>
    <name evidence="14" type="ORF">DI579_03540</name>
</gene>
<dbReference type="InterPro" id="IPR003439">
    <property type="entry name" value="ABC_transporter-like_ATP-bd"/>
</dbReference>
<comment type="caution">
    <text evidence="14">The sequence shown here is derived from an EMBL/GenBank/DDBJ whole genome shotgun (WGS) entry which is preliminary data.</text>
</comment>
<dbReference type="SMART" id="SM00382">
    <property type="entry name" value="AAA"/>
    <property type="match status" value="1"/>
</dbReference>
<dbReference type="SUPFAM" id="SSF52540">
    <property type="entry name" value="P-loop containing nucleoside triphosphate hydrolases"/>
    <property type="match status" value="1"/>
</dbReference>
<evidence type="ECO:0000313" key="15">
    <source>
        <dbReference type="Proteomes" id="UP000248606"/>
    </source>
</evidence>
<feature type="transmembrane region" description="Helical" evidence="11">
    <location>
        <begin position="65"/>
        <end position="87"/>
    </location>
</feature>
<keyword evidence="2" id="KW-0813">Transport</keyword>
<keyword evidence="8 11" id="KW-0472">Membrane</keyword>
<dbReference type="PROSITE" id="PS50893">
    <property type="entry name" value="ABC_TRANSPORTER_2"/>
    <property type="match status" value="1"/>
</dbReference>
<feature type="domain" description="ABC transmembrane type-1" evidence="13">
    <location>
        <begin position="30"/>
        <end position="311"/>
    </location>
</feature>
<dbReference type="InterPro" id="IPR027417">
    <property type="entry name" value="P-loop_NTPase"/>
</dbReference>
<dbReference type="Pfam" id="PF00005">
    <property type="entry name" value="ABC_tran"/>
    <property type="match status" value="1"/>
</dbReference>
<dbReference type="InterPro" id="IPR003593">
    <property type="entry name" value="AAA+_ATPase"/>
</dbReference>
<keyword evidence="7 11" id="KW-1133">Transmembrane helix</keyword>
<evidence type="ECO:0000256" key="1">
    <source>
        <dbReference type="ARBA" id="ARBA00004651"/>
    </source>
</evidence>
<evidence type="ECO:0000256" key="5">
    <source>
        <dbReference type="ARBA" id="ARBA00022741"/>
    </source>
</evidence>
<comment type="similarity">
    <text evidence="9">Belongs to the ABC transporter superfamily. Lipid exporter (TC 3.A.1.106) family.</text>
</comment>
<feature type="transmembrane region" description="Helical" evidence="11">
    <location>
        <begin position="167"/>
        <end position="189"/>
    </location>
</feature>
<evidence type="ECO:0008006" key="16">
    <source>
        <dbReference type="Google" id="ProtNLM"/>
    </source>
</evidence>
<comment type="subcellular location">
    <subcellularLocation>
        <location evidence="1">Cell membrane</location>
        <topology evidence="1">Multi-pass membrane protein</topology>
    </subcellularLocation>
</comment>
<evidence type="ECO:0000256" key="4">
    <source>
        <dbReference type="ARBA" id="ARBA00022692"/>
    </source>
</evidence>
<proteinExistence type="inferred from homology"/>
<evidence type="ECO:0000313" key="14">
    <source>
        <dbReference type="EMBL" id="PZP89283.1"/>
    </source>
</evidence>
<dbReference type="FunFam" id="3.40.50.300:FF:000299">
    <property type="entry name" value="ABC transporter ATP-binding protein/permease"/>
    <property type="match status" value="1"/>
</dbReference>
<feature type="region of interest" description="Disordered" evidence="10">
    <location>
        <begin position="1"/>
        <end position="20"/>
    </location>
</feature>
<feature type="compositionally biased region" description="Basic residues" evidence="10">
    <location>
        <begin position="1"/>
        <end position="11"/>
    </location>
</feature>
<evidence type="ECO:0000256" key="3">
    <source>
        <dbReference type="ARBA" id="ARBA00022475"/>
    </source>
</evidence>
<dbReference type="GO" id="GO:0005886">
    <property type="term" value="C:plasma membrane"/>
    <property type="evidence" value="ECO:0007669"/>
    <property type="project" value="UniProtKB-SubCell"/>
</dbReference>
<dbReference type="PANTHER" id="PTHR24221:SF261">
    <property type="entry name" value="GLUTATHIONE_L-CYSTEINE TRANSPORT SYSTEM ATP-BINDING_PERMEASE PROTEIN CYDD"/>
    <property type="match status" value="1"/>
</dbReference>
<dbReference type="SUPFAM" id="SSF90123">
    <property type="entry name" value="ABC transporter transmembrane region"/>
    <property type="match status" value="1"/>
</dbReference>
<sequence>MAKTTKSRKTQQKTPKEPLGTRAGSRVIRLSLILGLITTASTGGLFVLLGKAIDAAHDGTTVGGGTIAGIIILALLSTLIVGFSLFLTQTSAAWEELHLRRKLVHHLMDLGTQERSAERTGSIVSLLTDDTERIAYYRQTFLGPMIGSMLAPVITILMIGFTIDWEIAGWLSLTIPAVPLLISSFEMVFRKVSGKTVSARWELSSTYLDAIQGLTTLRTFRAAKRISKQLSDIGENNRVSMMKLLFGNQLVIFVVDAVFSLAMITLSTFLAYQALKDGDITVGQSIAVVLLSTIMLEPLDRIGQFFYVGMGGLAAQRKARAFLAEKSAYQVISDEKRAADPAIHADAAASAQPGAITLHNVTFAYSADDDAKQVLHDLTLDIAPGEHVGLVGTSGGGKSTLAGLVLGDLVPRTGSVTVDGKIVGEVPAAQIRSGTAAVNQTTWLFTGTLADNLRIAKPDATEEEMWKALETAALADDIRTMPEQLNTEVGERGYSLSGGQAQRLAIARAILADAPIMVFDEPTSHVDINSEAAILASMEEVGRDKTVLTIAHRPTALRDVDRILVLRDGTLVEEKHS</sequence>
<dbReference type="Gene3D" id="3.40.50.300">
    <property type="entry name" value="P-loop containing nucleotide triphosphate hydrolases"/>
    <property type="match status" value="1"/>
</dbReference>
<dbReference type="GO" id="GO:0016887">
    <property type="term" value="F:ATP hydrolysis activity"/>
    <property type="evidence" value="ECO:0007669"/>
    <property type="project" value="InterPro"/>
</dbReference>
<dbReference type="PROSITE" id="PS00211">
    <property type="entry name" value="ABC_TRANSPORTER_1"/>
    <property type="match status" value="1"/>
</dbReference>